<name>A0A6A6ZEA9_9PLEO</name>
<protein>
    <recommendedName>
        <fullName evidence="3">NACHT domain-containing protein</fullName>
    </recommendedName>
</protein>
<dbReference type="PANTHER" id="PTHR10039">
    <property type="entry name" value="AMELOGENIN"/>
    <property type="match status" value="1"/>
</dbReference>
<sequence length="344" mass="38711">MTEKQILLDLVAECEEAGKAFIAYLNRLVGHSSSKVVGLAKTTLKLGWSSPKIDEFVKKLDKLRSSLTLATVLAFRTSVERNNMEILAHFREIQQEHHVRQVNDTKVQSTIETLIHVVQDQTGDTLNALQKETQKSSDADTDPNYIEIKSAFERMIEKSRYLKLAMFIDGIDEFEGDHRDMSLYLRSISSPRIKLIVSRRPLNACLAAFADCPTLRLQDFTKKDMEAYVHGELSSHRRMVRLSQQFLTKAPQIMVDLVDKAENVFLWVKLVVCLLIEGLEDGDDLAELQARLEALPSDLTTQLVEPCSCNMRGALGRSSQTGSCAATASHFERLRTPKKTLASV</sequence>
<dbReference type="AlphaFoldDB" id="A0A6A6ZEA9"/>
<dbReference type="EMBL" id="MU006245">
    <property type="protein sequence ID" value="KAF2819350.1"/>
    <property type="molecule type" value="Genomic_DNA"/>
</dbReference>
<evidence type="ECO:0000313" key="2">
    <source>
        <dbReference type="Proteomes" id="UP000799424"/>
    </source>
</evidence>
<dbReference type="Proteomes" id="UP000799424">
    <property type="component" value="Unassembled WGS sequence"/>
</dbReference>
<reference evidence="1" key="1">
    <citation type="journal article" date="2020" name="Stud. Mycol.">
        <title>101 Dothideomycetes genomes: a test case for predicting lifestyles and emergence of pathogens.</title>
        <authorList>
            <person name="Haridas S."/>
            <person name="Albert R."/>
            <person name="Binder M."/>
            <person name="Bloem J."/>
            <person name="Labutti K."/>
            <person name="Salamov A."/>
            <person name="Andreopoulos B."/>
            <person name="Baker S."/>
            <person name="Barry K."/>
            <person name="Bills G."/>
            <person name="Bluhm B."/>
            <person name="Cannon C."/>
            <person name="Castanera R."/>
            <person name="Culley D."/>
            <person name="Daum C."/>
            <person name="Ezra D."/>
            <person name="Gonzalez J."/>
            <person name="Henrissat B."/>
            <person name="Kuo A."/>
            <person name="Liang C."/>
            <person name="Lipzen A."/>
            <person name="Lutzoni F."/>
            <person name="Magnuson J."/>
            <person name="Mondo S."/>
            <person name="Nolan M."/>
            <person name="Ohm R."/>
            <person name="Pangilinan J."/>
            <person name="Park H.-J."/>
            <person name="Ramirez L."/>
            <person name="Alfaro M."/>
            <person name="Sun H."/>
            <person name="Tritt A."/>
            <person name="Yoshinaga Y."/>
            <person name="Zwiers L.-H."/>
            <person name="Turgeon B."/>
            <person name="Goodwin S."/>
            <person name="Spatafora J."/>
            <person name="Crous P."/>
            <person name="Grigoriev I."/>
        </authorList>
    </citation>
    <scope>NUCLEOTIDE SEQUENCE</scope>
    <source>
        <strain evidence="1">CBS 113818</strain>
    </source>
</reference>
<dbReference type="OrthoDB" id="443402at2759"/>
<accession>A0A6A6ZEA9</accession>
<gene>
    <name evidence="1" type="ORF">CC86DRAFT_413047</name>
</gene>
<evidence type="ECO:0000313" key="1">
    <source>
        <dbReference type="EMBL" id="KAF2819350.1"/>
    </source>
</evidence>
<evidence type="ECO:0008006" key="3">
    <source>
        <dbReference type="Google" id="ProtNLM"/>
    </source>
</evidence>
<organism evidence="1 2">
    <name type="scientific">Ophiobolus disseminans</name>
    <dbReference type="NCBI Taxonomy" id="1469910"/>
    <lineage>
        <taxon>Eukaryota</taxon>
        <taxon>Fungi</taxon>
        <taxon>Dikarya</taxon>
        <taxon>Ascomycota</taxon>
        <taxon>Pezizomycotina</taxon>
        <taxon>Dothideomycetes</taxon>
        <taxon>Pleosporomycetidae</taxon>
        <taxon>Pleosporales</taxon>
        <taxon>Pleosporineae</taxon>
        <taxon>Phaeosphaeriaceae</taxon>
        <taxon>Ophiobolus</taxon>
    </lineage>
</organism>
<keyword evidence="2" id="KW-1185">Reference proteome</keyword>
<proteinExistence type="predicted"/>
<dbReference type="PANTHER" id="PTHR10039:SF5">
    <property type="entry name" value="NACHT DOMAIN-CONTAINING PROTEIN"/>
    <property type="match status" value="1"/>
</dbReference>